<proteinExistence type="predicted"/>
<dbReference type="Proteomes" id="UP000276133">
    <property type="component" value="Unassembled WGS sequence"/>
</dbReference>
<keyword evidence="1" id="KW-0812">Transmembrane</keyword>
<keyword evidence="1" id="KW-1133">Transmembrane helix</keyword>
<name>A0A3M7P8T6_BRAPC</name>
<comment type="caution">
    <text evidence="2">The sequence shown here is derived from an EMBL/GenBank/DDBJ whole genome shotgun (WGS) entry which is preliminary data.</text>
</comment>
<sequence>DLHITNPKSKINKNQRNNQIFTCYNMYNLLSCFYELVSMFIIGVFINGIRDLKSVYSPLFAIRKNLLKS</sequence>
<dbReference type="AlphaFoldDB" id="A0A3M7P8T6"/>
<dbReference type="EMBL" id="REGN01012527">
    <property type="protein sequence ID" value="RMZ95180.1"/>
    <property type="molecule type" value="Genomic_DNA"/>
</dbReference>
<feature type="transmembrane region" description="Helical" evidence="1">
    <location>
        <begin position="26"/>
        <end position="46"/>
    </location>
</feature>
<keyword evidence="3" id="KW-1185">Reference proteome</keyword>
<evidence type="ECO:0000313" key="3">
    <source>
        <dbReference type="Proteomes" id="UP000276133"/>
    </source>
</evidence>
<protein>
    <submittedName>
        <fullName evidence="2">Uncharacterized protein</fullName>
    </submittedName>
</protein>
<accession>A0A3M7P8T6</accession>
<feature type="non-terminal residue" evidence="2">
    <location>
        <position position="1"/>
    </location>
</feature>
<reference evidence="2 3" key="1">
    <citation type="journal article" date="2018" name="Sci. Rep.">
        <title>Genomic signatures of local adaptation to the degree of environmental predictability in rotifers.</title>
        <authorList>
            <person name="Franch-Gras L."/>
            <person name="Hahn C."/>
            <person name="Garcia-Roger E.M."/>
            <person name="Carmona M.J."/>
            <person name="Serra M."/>
            <person name="Gomez A."/>
        </authorList>
    </citation>
    <scope>NUCLEOTIDE SEQUENCE [LARGE SCALE GENOMIC DNA]</scope>
    <source>
        <strain evidence="2">HYR1</strain>
    </source>
</reference>
<gene>
    <name evidence="2" type="ORF">BpHYR1_030476</name>
</gene>
<keyword evidence="1" id="KW-0472">Membrane</keyword>
<organism evidence="2 3">
    <name type="scientific">Brachionus plicatilis</name>
    <name type="common">Marine rotifer</name>
    <name type="synonym">Brachionus muelleri</name>
    <dbReference type="NCBI Taxonomy" id="10195"/>
    <lineage>
        <taxon>Eukaryota</taxon>
        <taxon>Metazoa</taxon>
        <taxon>Spiralia</taxon>
        <taxon>Gnathifera</taxon>
        <taxon>Rotifera</taxon>
        <taxon>Eurotatoria</taxon>
        <taxon>Monogononta</taxon>
        <taxon>Pseudotrocha</taxon>
        <taxon>Ploima</taxon>
        <taxon>Brachionidae</taxon>
        <taxon>Brachionus</taxon>
    </lineage>
</organism>
<evidence type="ECO:0000313" key="2">
    <source>
        <dbReference type="EMBL" id="RMZ95180.1"/>
    </source>
</evidence>
<evidence type="ECO:0000256" key="1">
    <source>
        <dbReference type="SAM" id="Phobius"/>
    </source>
</evidence>